<keyword evidence="2" id="KW-1185">Reference proteome</keyword>
<dbReference type="AlphaFoldDB" id="A0A081KFI1"/>
<evidence type="ECO:0000313" key="2">
    <source>
        <dbReference type="Proteomes" id="UP000027997"/>
    </source>
</evidence>
<accession>A0A081KFI1</accession>
<reference evidence="1 2" key="1">
    <citation type="submission" date="2014-06" db="EMBL/GenBank/DDBJ databases">
        <title>Whole Genome Sequences of Three Symbiotic Endozoicomonas Bacteria.</title>
        <authorList>
            <person name="Neave M.J."/>
            <person name="Apprill A."/>
            <person name="Voolstra C.R."/>
        </authorList>
    </citation>
    <scope>NUCLEOTIDE SEQUENCE [LARGE SCALE GENOMIC DNA]</scope>
    <source>
        <strain evidence="1 2">DSM 22380</strain>
    </source>
</reference>
<name>A0A081KFI1_9GAMM</name>
<protein>
    <submittedName>
        <fullName evidence="1">Uncharacterized protein</fullName>
    </submittedName>
</protein>
<comment type="caution">
    <text evidence="1">The sequence shown here is derived from an EMBL/GenBank/DDBJ whole genome shotgun (WGS) entry which is preliminary data.</text>
</comment>
<sequence length="251" mass="28525">MINKQLYLFVVTGLLIVGGAFSTTRALAAPLPAHESVPSIQYWNIIADHLAKSLISRGRLGENTIYVDKKHTALDVTRYLEKQLSMSLKKSGASVSAPNIARYVIELDVEINERSDGHGTTYAEGGDIDQLWRIQELDPVYSGQYAHYQMVPLAMDSQGSINPLAGSDTEIIITARIMERGWIRISQNYAFYFTAESLRPARKPSHEKKLKAENDFEIDAFREFQNHHRVFLDYQNKLDADAQQLIDRYQF</sequence>
<dbReference type="RefSeq" id="WP_020581600.1">
    <property type="nucleotide sequence ID" value="NZ_JOJP01000001.1"/>
</dbReference>
<organism evidence="1 2">
    <name type="scientific">Endozoicomonas elysicola</name>
    <dbReference type="NCBI Taxonomy" id="305900"/>
    <lineage>
        <taxon>Bacteria</taxon>
        <taxon>Pseudomonadati</taxon>
        <taxon>Pseudomonadota</taxon>
        <taxon>Gammaproteobacteria</taxon>
        <taxon>Oceanospirillales</taxon>
        <taxon>Endozoicomonadaceae</taxon>
        <taxon>Endozoicomonas</taxon>
    </lineage>
</organism>
<proteinExistence type="predicted"/>
<evidence type="ECO:0000313" key="1">
    <source>
        <dbReference type="EMBL" id="KEI72907.1"/>
    </source>
</evidence>
<dbReference type="EMBL" id="JOJP01000001">
    <property type="protein sequence ID" value="KEI72907.1"/>
    <property type="molecule type" value="Genomic_DNA"/>
</dbReference>
<dbReference type="Proteomes" id="UP000027997">
    <property type="component" value="Unassembled WGS sequence"/>
</dbReference>
<gene>
    <name evidence="1" type="ORF">GV64_21215</name>
</gene>